<dbReference type="Pfam" id="PF00276">
    <property type="entry name" value="Ribosomal_L23"/>
    <property type="match status" value="1"/>
</dbReference>
<keyword evidence="5 6" id="KW-0687">Ribonucleoprotein</keyword>
<keyword evidence="2 6" id="KW-0699">rRNA-binding</keyword>
<evidence type="ECO:0000256" key="2">
    <source>
        <dbReference type="ARBA" id="ARBA00022730"/>
    </source>
</evidence>
<dbReference type="STRING" id="584708.Apau_1640"/>
<keyword evidence="4 6" id="KW-0689">Ribosomal protein</keyword>
<reference evidence="8 9" key="1">
    <citation type="journal article" date="2010" name="Stand. Genomic Sci.">
        <title>Non-contiguous finished genome sequence of Aminomonas paucivorans type strain (GLU-3).</title>
        <authorList>
            <person name="Pitluck S."/>
            <person name="Yasawong M."/>
            <person name="Held B."/>
            <person name="Lapidus A."/>
            <person name="Nolan M."/>
            <person name="Copeland A."/>
            <person name="Lucas S."/>
            <person name="Del Rio T.G."/>
            <person name="Tice H."/>
            <person name="Cheng J.F."/>
            <person name="Chertkov O."/>
            <person name="Goodwin L."/>
            <person name="Tapia R."/>
            <person name="Han C."/>
            <person name="Liolios K."/>
            <person name="Ivanova N."/>
            <person name="Mavromatis K."/>
            <person name="Ovchinnikova G."/>
            <person name="Pati A."/>
            <person name="Chen A."/>
            <person name="Palaniappan K."/>
            <person name="Land M."/>
            <person name="Hauser L."/>
            <person name="Chang Y.J."/>
            <person name="Jeffries C.D."/>
            <person name="Pukall R."/>
            <person name="Spring S."/>
            <person name="Rohde M."/>
            <person name="Sikorski J."/>
            <person name="Goker M."/>
            <person name="Woyke T."/>
            <person name="Bristow J."/>
            <person name="Eisen J.A."/>
            <person name="Markowitz V."/>
            <person name="Hugenholtz P."/>
            <person name="Kyrpides N.C."/>
            <person name="Klenk H.P."/>
        </authorList>
    </citation>
    <scope>NUCLEOTIDE SEQUENCE [LARGE SCALE GENOMIC DNA]</scope>
    <source>
        <strain evidence="8 9">DSM 12260</strain>
    </source>
</reference>
<dbReference type="EMBL" id="CM001022">
    <property type="protein sequence ID" value="EFQ24059.1"/>
    <property type="molecule type" value="Genomic_DNA"/>
</dbReference>
<comment type="similarity">
    <text evidence="1 6 7">Belongs to the universal ribosomal protein uL23 family.</text>
</comment>
<dbReference type="AlphaFoldDB" id="E3CUT3"/>
<dbReference type="eggNOG" id="COG0089">
    <property type="taxonomic scope" value="Bacteria"/>
</dbReference>
<evidence type="ECO:0000256" key="1">
    <source>
        <dbReference type="ARBA" id="ARBA00006700"/>
    </source>
</evidence>
<dbReference type="FunFam" id="3.30.70.330:FF:000001">
    <property type="entry name" value="50S ribosomal protein L23"/>
    <property type="match status" value="1"/>
</dbReference>
<comment type="subunit">
    <text evidence="6">Part of the 50S ribosomal subunit. Contacts protein L29, and trigger factor when it is bound to the ribosome.</text>
</comment>
<dbReference type="PROSITE" id="PS00050">
    <property type="entry name" value="RIBOSOMAL_L23"/>
    <property type="match status" value="1"/>
</dbReference>
<dbReference type="NCBIfam" id="NF004359">
    <property type="entry name" value="PRK05738.1-3"/>
    <property type="match status" value="1"/>
</dbReference>
<dbReference type="InterPro" id="IPR012678">
    <property type="entry name" value="Ribosomal_uL23/eL15/eS24_sf"/>
</dbReference>
<dbReference type="HAMAP" id="MF_01369_B">
    <property type="entry name" value="Ribosomal_uL23_B"/>
    <property type="match status" value="1"/>
</dbReference>
<dbReference type="GO" id="GO:0006412">
    <property type="term" value="P:translation"/>
    <property type="evidence" value="ECO:0007669"/>
    <property type="project" value="UniProtKB-UniRule"/>
</dbReference>
<name>E3CUT3_9BACT</name>
<evidence type="ECO:0000256" key="3">
    <source>
        <dbReference type="ARBA" id="ARBA00022884"/>
    </source>
</evidence>
<keyword evidence="9" id="KW-1185">Reference proteome</keyword>
<dbReference type="InterPro" id="IPR012677">
    <property type="entry name" value="Nucleotide-bd_a/b_plait_sf"/>
</dbReference>
<dbReference type="OrthoDB" id="9793353at2"/>
<proteinExistence type="inferred from homology"/>
<dbReference type="InterPro" id="IPR013025">
    <property type="entry name" value="Ribosomal_uL23-like"/>
</dbReference>
<dbReference type="Proteomes" id="UP000005096">
    <property type="component" value="Chromosome"/>
</dbReference>
<dbReference type="PANTHER" id="PTHR11620">
    <property type="entry name" value="60S RIBOSOMAL PROTEIN L23A"/>
    <property type="match status" value="1"/>
</dbReference>
<evidence type="ECO:0000256" key="7">
    <source>
        <dbReference type="RuleBase" id="RU003934"/>
    </source>
</evidence>
<dbReference type="SUPFAM" id="SSF54189">
    <property type="entry name" value="Ribosomal proteins S24e, L23 and L15e"/>
    <property type="match status" value="1"/>
</dbReference>
<dbReference type="NCBIfam" id="NF004366">
    <property type="entry name" value="PRK05738.3-2"/>
    <property type="match status" value="1"/>
</dbReference>
<dbReference type="RefSeq" id="WP_006301279.1">
    <property type="nucleotide sequence ID" value="NZ_CM001022.1"/>
</dbReference>
<evidence type="ECO:0000313" key="9">
    <source>
        <dbReference type="Proteomes" id="UP000005096"/>
    </source>
</evidence>
<dbReference type="HOGENOM" id="CLU_037562_3_2_0"/>
<dbReference type="InterPro" id="IPR001014">
    <property type="entry name" value="Ribosomal_uL23_CS"/>
</dbReference>
<comment type="function">
    <text evidence="6">One of the early assembly proteins it binds 23S rRNA. One of the proteins that surrounds the polypeptide exit tunnel on the outside of the ribosome. Forms the main docking site for trigger factor binding to the ribosome.</text>
</comment>
<dbReference type="GO" id="GO:0019843">
    <property type="term" value="F:rRNA binding"/>
    <property type="evidence" value="ECO:0007669"/>
    <property type="project" value="UniProtKB-UniRule"/>
</dbReference>
<evidence type="ECO:0000256" key="6">
    <source>
        <dbReference type="HAMAP-Rule" id="MF_01369"/>
    </source>
</evidence>
<keyword evidence="3 6" id="KW-0694">RNA-binding</keyword>
<protein>
    <recommendedName>
        <fullName evidence="6">Large ribosomal subunit protein uL23</fullName>
    </recommendedName>
</protein>
<dbReference type="Gene3D" id="3.30.70.330">
    <property type="match status" value="1"/>
</dbReference>
<dbReference type="NCBIfam" id="NF004363">
    <property type="entry name" value="PRK05738.2-4"/>
    <property type="match status" value="1"/>
</dbReference>
<dbReference type="GO" id="GO:0003735">
    <property type="term" value="F:structural constituent of ribosome"/>
    <property type="evidence" value="ECO:0007669"/>
    <property type="project" value="InterPro"/>
</dbReference>
<accession>E3CUT3</accession>
<sequence>MNLLAHDILLRPIVTEKSSRMMEHNQYTFEVHRDANKIQIRKAVETVFKVKVLKVHTVQVRSKPKRLGAFLGRSRSWKKAFVKLAPGERIEFFEGAGA</sequence>
<dbReference type="GO" id="GO:0005840">
    <property type="term" value="C:ribosome"/>
    <property type="evidence" value="ECO:0007669"/>
    <property type="project" value="UniProtKB-KW"/>
</dbReference>
<organism evidence="8 9">
    <name type="scientific">Aminomonas paucivorans DSM 12260</name>
    <dbReference type="NCBI Taxonomy" id="584708"/>
    <lineage>
        <taxon>Bacteria</taxon>
        <taxon>Thermotogati</taxon>
        <taxon>Synergistota</taxon>
        <taxon>Synergistia</taxon>
        <taxon>Synergistales</taxon>
        <taxon>Synergistaceae</taxon>
        <taxon>Aminomonas</taxon>
    </lineage>
</organism>
<dbReference type="GO" id="GO:1990904">
    <property type="term" value="C:ribonucleoprotein complex"/>
    <property type="evidence" value="ECO:0007669"/>
    <property type="project" value="UniProtKB-KW"/>
</dbReference>
<evidence type="ECO:0000313" key="8">
    <source>
        <dbReference type="EMBL" id="EFQ24059.1"/>
    </source>
</evidence>
<gene>
    <name evidence="6" type="primary">rplW</name>
    <name evidence="8" type="ORF">Apau_1640</name>
</gene>
<dbReference type="PaxDb" id="584708-Apau_1640"/>
<evidence type="ECO:0000256" key="4">
    <source>
        <dbReference type="ARBA" id="ARBA00022980"/>
    </source>
</evidence>
<evidence type="ECO:0000256" key="5">
    <source>
        <dbReference type="ARBA" id="ARBA00023274"/>
    </source>
</evidence>